<evidence type="ECO:0000313" key="1">
    <source>
        <dbReference type="EMBL" id="KAJ1098433.1"/>
    </source>
</evidence>
<organism evidence="1 2">
    <name type="scientific">Pleurodeles waltl</name>
    <name type="common">Iberian ribbed newt</name>
    <dbReference type="NCBI Taxonomy" id="8319"/>
    <lineage>
        <taxon>Eukaryota</taxon>
        <taxon>Metazoa</taxon>
        <taxon>Chordata</taxon>
        <taxon>Craniata</taxon>
        <taxon>Vertebrata</taxon>
        <taxon>Euteleostomi</taxon>
        <taxon>Amphibia</taxon>
        <taxon>Batrachia</taxon>
        <taxon>Caudata</taxon>
        <taxon>Salamandroidea</taxon>
        <taxon>Salamandridae</taxon>
        <taxon>Pleurodelinae</taxon>
        <taxon>Pleurodeles</taxon>
    </lineage>
</organism>
<gene>
    <name evidence="1" type="ORF">NDU88_003544</name>
</gene>
<comment type="caution">
    <text evidence="1">The sequence shown here is derived from an EMBL/GenBank/DDBJ whole genome shotgun (WGS) entry which is preliminary data.</text>
</comment>
<name>A0AAV7M945_PLEWA</name>
<accession>A0AAV7M945</accession>
<reference evidence="1" key="1">
    <citation type="journal article" date="2022" name="bioRxiv">
        <title>Sequencing and chromosome-scale assembly of the giantPleurodeles waltlgenome.</title>
        <authorList>
            <person name="Brown T."/>
            <person name="Elewa A."/>
            <person name="Iarovenko S."/>
            <person name="Subramanian E."/>
            <person name="Araus A.J."/>
            <person name="Petzold A."/>
            <person name="Susuki M."/>
            <person name="Suzuki K.-i.T."/>
            <person name="Hayashi T."/>
            <person name="Toyoda A."/>
            <person name="Oliveira C."/>
            <person name="Osipova E."/>
            <person name="Leigh N.D."/>
            <person name="Simon A."/>
            <person name="Yun M.H."/>
        </authorList>
    </citation>
    <scope>NUCLEOTIDE SEQUENCE</scope>
    <source>
        <strain evidence="1">20211129_DDA</strain>
        <tissue evidence="1">Liver</tissue>
    </source>
</reference>
<dbReference type="AlphaFoldDB" id="A0AAV7M945"/>
<evidence type="ECO:0000313" key="2">
    <source>
        <dbReference type="Proteomes" id="UP001066276"/>
    </source>
</evidence>
<dbReference type="EMBL" id="JANPWB010000014">
    <property type="protein sequence ID" value="KAJ1098433.1"/>
    <property type="molecule type" value="Genomic_DNA"/>
</dbReference>
<protein>
    <submittedName>
        <fullName evidence="1">Uncharacterized protein</fullName>
    </submittedName>
</protein>
<proteinExistence type="predicted"/>
<keyword evidence="2" id="KW-1185">Reference proteome</keyword>
<sequence length="162" mass="16980">MTEPGELLFGDQVFCTNPQSVGSQAVLGFQEAAAPRPLAWASRVVGVPRKGPTPVNVSDNLWGDPQAPAIHPGVVAPVYGSPPSDAYSGSSQMGRSTLYLREGQRVCNDPAVQPGLLSLRSSLFTCSPGPGPKQTLEKALAYAPVGRNTCWLAKLSLIPLGL</sequence>
<dbReference type="Proteomes" id="UP001066276">
    <property type="component" value="Chromosome 10"/>
</dbReference>